<dbReference type="InterPro" id="IPR024185">
    <property type="entry name" value="FTHF_cligase-like_sf"/>
</dbReference>
<protein>
    <recommendedName>
        <fullName evidence="5">5-formyltetrahydrofolate cyclo-ligase</fullName>
        <ecNumber evidence="5">6.3.3.2</ecNumber>
    </recommendedName>
</protein>
<reference evidence="6" key="1">
    <citation type="submission" date="2023-09" db="EMBL/GenBank/DDBJ databases">
        <authorList>
            <person name="Zeng C."/>
        </authorList>
    </citation>
    <scope>NUCLEOTIDE SEQUENCE</scope>
    <source>
        <strain evidence="6">ZCY20-5</strain>
    </source>
</reference>
<keyword evidence="2 4" id="KW-0547">Nucleotide-binding</keyword>
<keyword evidence="3 4" id="KW-0067">ATP-binding</keyword>
<dbReference type="PIRSF" id="PIRSF006806">
    <property type="entry name" value="FTHF_cligase"/>
    <property type="match status" value="1"/>
</dbReference>
<dbReference type="RefSeq" id="WP_275844310.1">
    <property type="nucleotide sequence ID" value="NZ_CP135996.1"/>
</dbReference>
<sequence>MQVKRNIREIKQALRKRYRAYRESLQPAEKEKLDAAVRRRLFRLPVYQNCRVLFIYVSKPIEVDTVRIIQSALAHGKHVAVPRCIPNTYQMQFYFIRSLEDLEPGTFGVLEPSVERCRPVSDLRHGLCVVPGLSFDTQGYRLGYGKGYYDRFLSNFGGQTVGICYRACVPWNLPHGYYDRPVDLLVTETYIRKTGSRPAGHQEERHD</sequence>
<dbReference type="GO" id="GO:0009396">
    <property type="term" value="P:folic acid-containing compound biosynthetic process"/>
    <property type="evidence" value="ECO:0007669"/>
    <property type="project" value="TreeGrafter"/>
</dbReference>
<dbReference type="GO" id="GO:0035999">
    <property type="term" value="P:tetrahydrofolate interconversion"/>
    <property type="evidence" value="ECO:0007669"/>
    <property type="project" value="TreeGrafter"/>
</dbReference>
<reference evidence="6" key="2">
    <citation type="submission" date="2024-06" db="EMBL/GenBank/DDBJ databases">
        <title>Caproicibacterium argilliputei sp. nov, a novel caproic acid producing anaerobic bacterium isolated from pit mud.</title>
        <authorList>
            <person name="Xia S."/>
        </authorList>
    </citation>
    <scope>NUCLEOTIDE SEQUENCE</scope>
    <source>
        <strain evidence="6">ZCY20-5</strain>
    </source>
</reference>
<feature type="binding site" evidence="4">
    <location>
        <begin position="141"/>
        <end position="149"/>
    </location>
    <ligand>
        <name>ATP</name>
        <dbReference type="ChEBI" id="CHEBI:30616"/>
    </ligand>
</feature>
<dbReference type="AlphaFoldDB" id="A0AA97DA45"/>
<evidence type="ECO:0000256" key="2">
    <source>
        <dbReference type="ARBA" id="ARBA00022741"/>
    </source>
</evidence>
<feature type="binding site" evidence="4">
    <location>
        <position position="62"/>
    </location>
    <ligand>
        <name>substrate</name>
    </ligand>
</feature>
<dbReference type="NCBIfam" id="TIGR02727">
    <property type="entry name" value="MTHFS_bact"/>
    <property type="match status" value="1"/>
</dbReference>
<comment type="catalytic activity">
    <reaction evidence="5">
        <text>(6S)-5-formyl-5,6,7,8-tetrahydrofolate + ATP = (6R)-5,10-methenyltetrahydrofolate + ADP + phosphate</text>
        <dbReference type="Rhea" id="RHEA:10488"/>
        <dbReference type="ChEBI" id="CHEBI:30616"/>
        <dbReference type="ChEBI" id="CHEBI:43474"/>
        <dbReference type="ChEBI" id="CHEBI:57455"/>
        <dbReference type="ChEBI" id="CHEBI:57457"/>
        <dbReference type="ChEBI" id="CHEBI:456216"/>
        <dbReference type="EC" id="6.3.3.2"/>
    </reaction>
</comment>
<keyword evidence="7" id="KW-1185">Reference proteome</keyword>
<dbReference type="Pfam" id="PF01812">
    <property type="entry name" value="5-FTHF_cyc-lig"/>
    <property type="match status" value="1"/>
</dbReference>
<dbReference type="PANTHER" id="PTHR23407:SF1">
    <property type="entry name" value="5-FORMYLTETRAHYDROFOLATE CYCLO-LIGASE"/>
    <property type="match status" value="1"/>
</dbReference>
<evidence type="ECO:0000256" key="5">
    <source>
        <dbReference type="RuleBase" id="RU361279"/>
    </source>
</evidence>
<keyword evidence="5" id="KW-0479">Metal-binding</keyword>
<feature type="binding site" evidence="4">
    <location>
        <position position="57"/>
    </location>
    <ligand>
        <name>substrate</name>
    </ligand>
</feature>
<dbReference type="InterPro" id="IPR002698">
    <property type="entry name" value="FTHF_cligase"/>
</dbReference>
<gene>
    <name evidence="6" type="ORF">PXC00_04185</name>
</gene>
<dbReference type="InterPro" id="IPR037171">
    <property type="entry name" value="NagB/RpiA_transferase-like"/>
</dbReference>
<comment type="similarity">
    <text evidence="1 5">Belongs to the 5-formyltetrahydrofolate cyclo-ligase family.</text>
</comment>
<dbReference type="GO" id="GO:0046872">
    <property type="term" value="F:metal ion binding"/>
    <property type="evidence" value="ECO:0007669"/>
    <property type="project" value="UniProtKB-KW"/>
</dbReference>
<evidence type="ECO:0000256" key="3">
    <source>
        <dbReference type="ARBA" id="ARBA00022840"/>
    </source>
</evidence>
<evidence type="ECO:0000313" key="7">
    <source>
        <dbReference type="Proteomes" id="UP001300604"/>
    </source>
</evidence>
<dbReference type="EC" id="6.3.3.2" evidence="5"/>
<organism evidence="6 7">
    <name type="scientific">Caproicibacterium argilliputei</name>
    <dbReference type="NCBI Taxonomy" id="3030016"/>
    <lineage>
        <taxon>Bacteria</taxon>
        <taxon>Bacillati</taxon>
        <taxon>Bacillota</taxon>
        <taxon>Clostridia</taxon>
        <taxon>Eubacteriales</taxon>
        <taxon>Oscillospiraceae</taxon>
        <taxon>Caproicibacterium</taxon>
    </lineage>
</organism>
<evidence type="ECO:0000256" key="4">
    <source>
        <dbReference type="PIRSR" id="PIRSR006806-1"/>
    </source>
</evidence>
<proteinExistence type="inferred from homology"/>
<accession>A0AA97DA45</accession>
<dbReference type="Gene3D" id="3.40.50.10420">
    <property type="entry name" value="NagB/RpiA/CoA transferase-like"/>
    <property type="match status" value="1"/>
</dbReference>
<feature type="binding site" evidence="4">
    <location>
        <begin position="11"/>
        <end position="15"/>
    </location>
    <ligand>
        <name>ATP</name>
        <dbReference type="ChEBI" id="CHEBI:30616"/>
    </ligand>
</feature>
<dbReference type="GO" id="GO:0030272">
    <property type="term" value="F:5-formyltetrahydrofolate cyclo-ligase activity"/>
    <property type="evidence" value="ECO:0007669"/>
    <property type="project" value="UniProtKB-EC"/>
</dbReference>
<dbReference type="EMBL" id="CP135996">
    <property type="protein sequence ID" value="WOC33086.1"/>
    <property type="molecule type" value="Genomic_DNA"/>
</dbReference>
<dbReference type="Proteomes" id="UP001300604">
    <property type="component" value="Chromosome"/>
</dbReference>
<comment type="cofactor">
    <cofactor evidence="5">
        <name>Mg(2+)</name>
        <dbReference type="ChEBI" id="CHEBI:18420"/>
    </cofactor>
</comment>
<keyword evidence="6" id="KW-0436">Ligase</keyword>
<dbReference type="PANTHER" id="PTHR23407">
    <property type="entry name" value="ATPASE INHIBITOR/5-FORMYLTETRAHYDROFOLATE CYCLO-LIGASE"/>
    <property type="match status" value="1"/>
</dbReference>
<name>A0AA97DA45_9FIRM</name>
<dbReference type="GO" id="GO:0005524">
    <property type="term" value="F:ATP binding"/>
    <property type="evidence" value="ECO:0007669"/>
    <property type="project" value="UniProtKB-KW"/>
</dbReference>
<keyword evidence="5" id="KW-0460">Magnesium</keyword>
<dbReference type="SUPFAM" id="SSF100950">
    <property type="entry name" value="NagB/RpiA/CoA transferase-like"/>
    <property type="match status" value="1"/>
</dbReference>
<evidence type="ECO:0000256" key="1">
    <source>
        <dbReference type="ARBA" id="ARBA00010638"/>
    </source>
</evidence>
<dbReference type="KEGG" id="carl:PXC00_04185"/>
<evidence type="ECO:0000313" key="6">
    <source>
        <dbReference type="EMBL" id="WOC33086.1"/>
    </source>
</evidence>